<keyword evidence="3" id="KW-1185">Reference proteome</keyword>
<dbReference type="EMBL" id="CP003539">
    <property type="protein sequence ID" value="AFX98511.1"/>
    <property type="molecule type" value="Genomic_DNA"/>
</dbReference>
<proteinExistence type="predicted"/>
<name>K7ZCE9_9PROT</name>
<accession>K7ZCE9</accession>
<evidence type="ECO:0000313" key="2">
    <source>
        <dbReference type="EMBL" id="AFX98511.1"/>
    </source>
</evidence>
<sequence length="37" mass="4433">MTNDANLSYNALLRIDLERIYKIYLLCCVLFYFIEAN</sequence>
<gene>
    <name evidence="2" type="ORF">A1OE_313</name>
</gene>
<evidence type="ECO:0000256" key="1">
    <source>
        <dbReference type="SAM" id="Phobius"/>
    </source>
</evidence>
<evidence type="ECO:0000313" key="3">
    <source>
        <dbReference type="Proteomes" id="UP000010077"/>
    </source>
</evidence>
<keyword evidence="1" id="KW-0472">Membrane</keyword>
<keyword evidence="1" id="KW-1133">Transmembrane helix</keyword>
<keyword evidence="1" id="KW-0812">Transmembrane</keyword>
<reference evidence="2 3" key="1">
    <citation type="journal article" date="2012" name="Proc. Natl. Acad. Sci. U.S.A.">
        <title>Genome streamlining and chemical defense in a coral reef symbiosis.</title>
        <authorList>
            <person name="Kwan J.C."/>
            <person name="Donia M.S."/>
            <person name="Han A.W."/>
            <person name="Hirose E."/>
            <person name="Haygood M.G."/>
            <person name="Schmidt E.W."/>
        </authorList>
    </citation>
    <scope>NUCLEOTIDE SEQUENCE [LARGE SCALE GENOMIC DNA]</scope>
    <source>
        <strain evidence="2 3">L2</strain>
    </source>
</reference>
<dbReference type="KEGG" id="thal:A1OE_313"/>
<dbReference type="STRING" id="1193729.A1OE_313"/>
<protein>
    <submittedName>
        <fullName evidence="2">Uncharacterized protein</fullName>
    </submittedName>
</protein>
<dbReference type="Proteomes" id="UP000010077">
    <property type="component" value="Chromosome"/>
</dbReference>
<feature type="transmembrane region" description="Helical" evidence="1">
    <location>
        <begin position="20"/>
        <end position="36"/>
    </location>
</feature>
<dbReference type="AlphaFoldDB" id="K7ZCE9"/>
<organism evidence="2 3">
    <name type="scientific">Candidatus Endolissoclinum faulkneri L2</name>
    <dbReference type="NCBI Taxonomy" id="1193729"/>
    <lineage>
        <taxon>Bacteria</taxon>
        <taxon>Pseudomonadati</taxon>
        <taxon>Pseudomonadota</taxon>
        <taxon>Alphaproteobacteria</taxon>
        <taxon>Rhodospirillales</taxon>
        <taxon>Rhodospirillaceae</taxon>
        <taxon>Candidatus Endolissoclinum</taxon>
    </lineage>
</organism>
<dbReference type="HOGENOM" id="CLU_3341657_0_0_5"/>